<reference evidence="1 2" key="1">
    <citation type="journal article" date="2018" name="Sci. Rep.">
        <title>Genomic signatures of local adaptation to the degree of environmental predictability in rotifers.</title>
        <authorList>
            <person name="Franch-Gras L."/>
            <person name="Hahn C."/>
            <person name="Garcia-Roger E.M."/>
            <person name="Carmona M.J."/>
            <person name="Serra M."/>
            <person name="Gomez A."/>
        </authorList>
    </citation>
    <scope>NUCLEOTIDE SEQUENCE [LARGE SCALE GENOMIC DNA]</scope>
    <source>
        <strain evidence="1">HYR1</strain>
    </source>
</reference>
<gene>
    <name evidence="1" type="ORF">BpHYR1_001980</name>
</gene>
<dbReference type="AlphaFoldDB" id="A0A3M7R7R8"/>
<sequence>MTKSWKSSLTKTRNKIPISSRAYREAMHVYAIYPVWSNWMNAMEASDCTWNKLTMSSVIAITWSTTENIKLKKRATLSLSALLRNLLNSEYFLGIFNYRILIMIKFRFLIHIDNQKPKLYQDMDYNKIKKKREHKTN</sequence>
<keyword evidence="2" id="KW-1185">Reference proteome</keyword>
<protein>
    <submittedName>
        <fullName evidence="1">Uncharacterized protein</fullName>
    </submittedName>
</protein>
<evidence type="ECO:0000313" key="1">
    <source>
        <dbReference type="EMBL" id="RNA19662.1"/>
    </source>
</evidence>
<evidence type="ECO:0000313" key="2">
    <source>
        <dbReference type="Proteomes" id="UP000276133"/>
    </source>
</evidence>
<dbReference type="EMBL" id="REGN01003999">
    <property type="protein sequence ID" value="RNA19662.1"/>
    <property type="molecule type" value="Genomic_DNA"/>
</dbReference>
<organism evidence="1 2">
    <name type="scientific">Brachionus plicatilis</name>
    <name type="common">Marine rotifer</name>
    <name type="synonym">Brachionus muelleri</name>
    <dbReference type="NCBI Taxonomy" id="10195"/>
    <lineage>
        <taxon>Eukaryota</taxon>
        <taxon>Metazoa</taxon>
        <taxon>Spiralia</taxon>
        <taxon>Gnathifera</taxon>
        <taxon>Rotifera</taxon>
        <taxon>Eurotatoria</taxon>
        <taxon>Monogononta</taxon>
        <taxon>Pseudotrocha</taxon>
        <taxon>Ploima</taxon>
        <taxon>Brachionidae</taxon>
        <taxon>Brachionus</taxon>
    </lineage>
</organism>
<proteinExistence type="predicted"/>
<name>A0A3M7R7R8_BRAPC</name>
<dbReference type="Proteomes" id="UP000276133">
    <property type="component" value="Unassembled WGS sequence"/>
</dbReference>
<accession>A0A3M7R7R8</accession>
<comment type="caution">
    <text evidence="1">The sequence shown here is derived from an EMBL/GenBank/DDBJ whole genome shotgun (WGS) entry which is preliminary data.</text>
</comment>